<keyword evidence="1" id="KW-0175">Coiled coil</keyword>
<dbReference type="AlphaFoldDB" id="A0A813WVP9"/>
<dbReference type="Proteomes" id="UP000663860">
    <property type="component" value="Unassembled WGS sequence"/>
</dbReference>
<evidence type="ECO:0000313" key="3">
    <source>
        <dbReference type="Proteomes" id="UP000663860"/>
    </source>
</evidence>
<dbReference type="EMBL" id="CAJNOE010000076">
    <property type="protein sequence ID" value="CAF0866746.1"/>
    <property type="molecule type" value="Genomic_DNA"/>
</dbReference>
<protein>
    <submittedName>
        <fullName evidence="2">Uncharacterized protein</fullName>
    </submittedName>
</protein>
<feature type="coiled-coil region" evidence="1">
    <location>
        <begin position="101"/>
        <end position="149"/>
    </location>
</feature>
<organism evidence="2 3">
    <name type="scientific">Adineta steineri</name>
    <dbReference type="NCBI Taxonomy" id="433720"/>
    <lineage>
        <taxon>Eukaryota</taxon>
        <taxon>Metazoa</taxon>
        <taxon>Spiralia</taxon>
        <taxon>Gnathifera</taxon>
        <taxon>Rotifera</taxon>
        <taxon>Eurotatoria</taxon>
        <taxon>Bdelloidea</taxon>
        <taxon>Adinetida</taxon>
        <taxon>Adinetidae</taxon>
        <taxon>Adineta</taxon>
    </lineage>
</organism>
<gene>
    <name evidence="2" type="ORF">IZO911_LOCUS10432</name>
</gene>
<evidence type="ECO:0000256" key="1">
    <source>
        <dbReference type="SAM" id="Coils"/>
    </source>
</evidence>
<proteinExistence type="predicted"/>
<accession>A0A813WVP9</accession>
<name>A0A813WVP9_9BILA</name>
<comment type="caution">
    <text evidence="2">The sequence shown here is derived from an EMBL/GenBank/DDBJ whole genome shotgun (WGS) entry which is preliminary data.</text>
</comment>
<evidence type="ECO:0000313" key="2">
    <source>
        <dbReference type="EMBL" id="CAF0866746.1"/>
    </source>
</evidence>
<sequence length="434" mass="50655">MSQQCAESKCERRFRASCDCCNKNLCLQHLNEHNALVISQLSPLTDKINMLRHQLQSFNVHEVTGIGRGKLEQWRKDCHEKIDQIFEKKCQELDCLFTEEMNQQNKKLLQIKSKIDKLIREQEATKQDIDLLTSEIHQLDEEITKLNITNFQINTYPLVIEDSFIQINKIDEYKIDLSNVAHVHRTLKIRDGSYTTLADNNQLLLVHQKPNLCLIDREMNVVKQVLWSFKSILDMCWSSTLDQFIIIEEENVFILDDKTMSIQKMKNIQNRSCLSCACSNTSLFLSTNSWGSSILQLRLSPSITMVKEWTSPITCIKDERIDNMTYRNETLAIIIKNNVDKSVRIELRSCETLNRIWSLPLNIISNGPILFRCCSLNYMEWLVTDHENKNLLHITRDGNLKTFVMYDRIPYCAQLLYSNLLIIFTEKGINSHQV</sequence>
<reference evidence="2" key="1">
    <citation type="submission" date="2021-02" db="EMBL/GenBank/DDBJ databases">
        <authorList>
            <person name="Nowell W R."/>
        </authorList>
    </citation>
    <scope>NUCLEOTIDE SEQUENCE</scope>
</reference>